<dbReference type="Proteomes" id="UP000198432">
    <property type="component" value="Unassembled WGS sequence"/>
</dbReference>
<proteinExistence type="predicted"/>
<protein>
    <submittedName>
        <fullName evidence="1">Uncharacterized protein</fullName>
    </submittedName>
</protein>
<dbReference type="PROSITE" id="PS51257">
    <property type="entry name" value="PROKAR_LIPOPROTEIN"/>
    <property type="match status" value="1"/>
</dbReference>
<evidence type="ECO:0000313" key="1">
    <source>
        <dbReference type="EMBL" id="SNS52338.1"/>
    </source>
</evidence>
<dbReference type="AlphaFoldDB" id="A0A239F781"/>
<keyword evidence="2" id="KW-1185">Reference proteome</keyword>
<sequence length="143" mass="15750">MSKPMKTFVYRLLAVGLLLCQVLTSCYSYRNTTRSGELSPPELASQFKPGKLYKVTSSSGDETKIRVTGMDDTYLYGTIYTLDYAGNTMKAPDSAVPLDQIVKVKEKKLNVLLTIGVVVVPVALSFYIVSETCCDFNPFPNGL</sequence>
<dbReference type="EMBL" id="FZOQ01000008">
    <property type="protein sequence ID" value="SNS52338.1"/>
    <property type="molecule type" value="Genomic_DNA"/>
</dbReference>
<evidence type="ECO:0000313" key="2">
    <source>
        <dbReference type="Proteomes" id="UP000198432"/>
    </source>
</evidence>
<organism evidence="1 2">
    <name type="scientific">Pontibacter ummariensis</name>
    <dbReference type="NCBI Taxonomy" id="1610492"/>
    <lineage>
        <taxon>Bacteria</taxon>
        <taxon>Pseudomonadati</taxon>
        <taxon>Bacteroidota</taxon>
        <taxon>Cytophagia</taxon>
        <taxon>Cytophagales</taxon>
        <taxon>Hymenobacteraceae</taxon>
        <taxon>Pontibacter</taxon>
    </lineage>
</organism>
<reference evidence="2" key="1">
    <citation type="submission" date="2017-06" db="EMBL/GenBank/DDBJ databases">
        <authorList>
            <person name="Varghese N."/>
            <person name="Submissions S."/>
        </authorList>
    </citation>
    <scope>NUCLEOTIDE SEQUENCE [LARGE SCALE GENOMIC DNA]</scope>
    <source>
        <strain evidence="2">NKM1</strain>
    </source>
</reference>
<name>A0A239F781_9BACT</name>
<gene>
    <name evidence="1" type="ORF">SAMN06296052_10832</name>
</gene>
<accession>A0A239F781</accession>